<protein>
    <submittedName>
        <fullName evidence="9">Putative flippase GtrA</fullName>
    </submittedName>
</protein>
<evidence type="ECO:0000256" key="5">
    <source>
        <dbReference type="ARBA" id="ARBA00023136"/>
    </source>
</evidence>
<name>A0A543F6G4_9NOCA</name>
<sequence>MLGYRRPVSFPEQPVTAPERSVSAEASAPTPVPPSESLITKLVAALRKGAAFLVVGAIGFLVDAGTYNVLVFWGGEGVLFHAPLPAKIIAIAVATVVTYFGNKWWTFGDKQTDNPAREYLLYAVFNVVAIGLQLGCLGFSRYVLDLSSPLSDNISGTLVGQIVAVVFRYWAYDKFVFTGKSANSQQQ</sequence>
<evidence type="ECO:0000256" key="1">
    <source>
        <dbReference type="ARBA" id="ARBA00004141"/>
    </source>
</evidence>
<dbReference type="GO" id="GO:0005886">
    <property type="term" value="C:plasma membrane"/>
    <property type="evidence" value="ECO:0007669"/>
    <property type="project" value="TreeGrafter"/>
</dbReference>
<comment type="subcellular location">
    <subcellularLocation>
        <location evidence="1">Membrane</location>
        <topology evidence="1">Multi-pass membrane protein</topology>
    </subcellularLocation>
</comment>
<dbReference type="EMBL" id="VFPG01000001">
    <property type="protein sequence ID" value="TQM29409.1"/>
    <property type="molecule type" value="Genomic_DNA"/>
</dbReference>
<evidence type="ECO:0000256" key="7">
    <source>
        <dbReference type="SAM" id="Phobius"/>
    </source>
</evidence>
<evidence type="ECO:0000256" key="4">
    <source>
        <dbReference type="ARBA" id="ARBA00022989"/>
    </source>
</evidence>
<reference evidence="9 10" key="1">
    <citation type="submission" date="2019-06" db="EMBL/GenBank/DDBJ databases">
        <title>Sequencing the genomes of 1000 actinobacteria strains.</title>
        <authorList>
            <person name="Klenk H.-P."/>
        </authorList>
    </citation>
    <scope>NUCLEOTIDE SEQUENCE [LARGE SCALE GENOMIC DNA]</scope>
    <source>
        <strain evidence="9 10">DSM 103495</strain>
    </source>
</reference>
<organism evidence="9 10">
    <name type="scientific">Nocardia bhagyanarayanae</name>
    <dbReference type="NCBI Taxonomy" id="1215925"/>
    <lineage>
        <taxon>Bacteria</taxon>
        <taxon>Bacillati</taxon>
        <taxon>Actinomycetota</taxon>
        <taxon>Actinomycetes</taxon>
        <taxon>Mycobacteriales</taxon>
        <taxon>Nocardiaceae</taxon>
        <taxon>Nocardia</taxon>
    </lineage>
</organism>
<feature type="transmembrane region" description="Helical" evidence="7">
    <location>
        <begin position="120"/>
        <end position="142"/>
    </location>
</feature>
<dbReference type="Proteomes" id="UP000316331">
    <property type="component" value="Unassembled WGS sequence"/>
</dbReference>
<proteinExistence type="inferred from homology"/>
<evidence type="ECO:0000256" key="3">
    <source>
        <dbReference type="ARBA" id="ARBA00022692"/>
    </source>
</evidence>
<dbReference type="InterPro" id="IPR007267">
    <property type="entry name" value="GtrA_DPMS_TM"/>
</dbReference>
<accession>A0A543F6G4</accession>
<evidence type="ECO:0000256" key="2">
    <source>
        <dbReference type="ARBA" id="ARBA00009399"/>
    </source>
</evidence>
<keyword evidence="10" id="KW-1185">Reference proteome</keyword>
<feature type="transmembrane region" description="Helical" evidence="7">
    <location>
        <begin position="79"/>
        <end position="100"/>
    </location>
</feature>
<dbReference type="AlphaFoldDB" id="A0A543F6G4"/>
<keyword evidence="3 7" id="KW-0812">Transmembrane</keyword>
<evidence type="ECO:0000313" key="9">
    <source>
        <dbReference type="EMBL" id="TQM29409.1"/>
    </source>
</evidence>
<keyword evidence="5 7" id="KW-0472">Membrane</keyword>
<dbReference type="InterPro" id="IPR051401">
    <property type="entry name" value="GtrA_CellWall_Glycosyl"/>
</dbReference>
<keyword evidence="4 7" id="KW-1133">Transmembrane helix</keyword>
<feature type="region of interest" description="Disordered" evidence="6">
    <location>
        <begin position="1"/>
        <end position="33"/>
    </location>
</feature>
<dbReference type="GO" id="GO:0000271">
    <property type="term" value="P:polysaccharide biosynthetic process"/>
    <property type="evidence" value="ECO:0007669"/>
    <property type="project" value="InterPro"/>
</dbReference>
<dbReference type="PANTHER" id="PTHR38459">
    <property type="entry name" value="PROPHAGE BACTOPRENOL-LINKED GLUCOSE TRANSLOCASE HOMOLOG"/>
    <property type="match status" value="1"/>
</dbReference>
<feature type="transmembrane region" description="Helical" evidence="7">
    <location>
        <begin position="154"/>
        <end position="171"/>
    </location>
</feature>
<dbReference type="Pfam" id="PF04138">
    <property type="entry name" value="GtrA_DPMS_TM"/>
    <property type="match status" value="1"/>
</dbReference>
<comment type="similarity">
    <text evidence="2">Belongs to the GtrA family.</text>
</comment>
<gene>
    <name evidence="9" type="ORF">FB390_1011</name>
</gene>
<evidence type="ECO:0000313" key="10">
    <source>
        <dbReference type="Proteomes" id="UP000316331"/>
    </source>
</evidence>
<feature type="domain" description="GtrA/DPMS transmembrane" evidence="8">
    <location>
        <begin position="52"/>
        <end position="177"/>
    </location>
</feature>
<feature type="transmembrane region" description="Helical" evidence="7">
    <location>
        <begin position="50"/>
        <end position="73"/>
    </location>
</feature>
<evidence type="ECO:0000259" key="8">
    <source>
        <dbReference type="Pfam" id="PF04138"/>
    </source>
</evidence>
<comment type="caution">
    <text evidence="9">The sequence shown here is derived from an EMBL/GenBank/DDBJ whole genome shotgun (WGS) entry which is preliminary data.</text>
</comment>
<evidence type="ECO:0000256" key="6">
    <source>
        <dbReference type="SAM" id="MobiDB-lite"/>
    </source>
</evidence>
<dbReference type="PANTHER" id="PTHR38459:SF1">
    <property type="entry name" value="PROPHAGE BACTOPRENOL-LINKED GLUCOSE TRANSLOCASE HOMOLOG"/>
    <property type="match status" value="1"/>
</dbReference>